<reference evidence="1 2" key="1">
    <citation type="journal article" date="2015" name="Antonie Van Leeuwenhoek">
        <title>Streptomyces klenkii sp. nov., isolated from deep marine sediment.</title>
        <authorList>
            <person name="Veyisoglu A."/>
            <person name="Sahin N."/>
        </authorList>
    </citation>
    <scope>NUCLEOTIDE SEQUENCE [LARGE SCALE GENOMIC DNA]</scope>
    <source>
        <strain evidence="1 2">KCTC 29202</strain>
    </source>
</reference>
<organism evidence="1 2">
    <name type="scientific">Streptomyces klenkii</name>
    <dbReference type="NCBI Taxonomy" id="1420899"/>
    <lineage>
        <taxon>Bacteria</taxon>
        <taxon>Bacillati</taxon>
        <taxon>Actinomycetota</taxon>
        <taxon>Actinomycetes</taxon>
        <taxon>Kitasatosporales</taxon>
        <taxon>Streptomycetaceae</taxon>
        <taxon>Streptomyces</taxon>
    </lineage>
</organism>
<name>A0A3B0BX40_9ACTN</name>
<sequence length="125" mass="13070">MLDVFTGGAKKSGADFEVVVLRDSHAAATAIREALATAGAEERPGLERAAALIAEHAARPEREVRAEWVRGILAEAGVDARSQELHAIKALRKAERGLSLATAVRLVREAAAVAAEPGRPVTSGI</sequence>
<protein>
    <submittedName>
        <fullName evidence="1">Uncharacterized protein</fullName>
    </submittedName>
</protein>
<evidence type="ECO:0000313" key="2">
    <source>
        <dbReference type="Proteomes" id="UP000270343"/>
    </source>
</evidence>
<accession>A0A3B0BX40</accession>
<evidence type="ECO:0000313" key="1">
    <source>
        <dbReference type="EMBL" id="RKN76447.1"/>
    </source>
</evidence>
<comment type="caution">
    <text evidence="1">The sequence shown here is derived from an EMBL/GenBank/DDBJ whole genome shotgun (WGS) entry which is preliminary data.</text>
</comment>
<keyword evidence="2" id="KW-1185">Reference proteome</keyword>
<dbReference type="Proteomes" id="UP000270343">
    <property type="component" value="Unassembled WGS sequence"/>
</dbReference>
<dbReference type="RefSeq" id="WP_120753775.1">
    <property type="nucleotide sequence ID" value="NZ_JBIBGF010000003.1"/>
</dbReference>
<proteinExistence type="predicted"/>
<dbReference type="AlphaFoldDB" id="A0A3B0BX40"/>
<dbReference type="OrthoDB" id="3235632at2"/>
<gene>
    <name evidence="1" type="ORF">D7231_05500</name>
</gene>
<dbReference type="EMBL" id="RBAM01000002">
    <property type="protein sequence ID" value="RKN76447.1"/>
    <property type="molecule type" value="Genomic_DNA"/>
</dbReference>